<evidence type="ECO:0000313" key="2">
    <source>
        <dbReference type="Proteomes" id="UP000019681"/>
    </source>
</evidence>
<proteinExistence type="predicted"/>
<accession>A0A017RS03</accession>
<dbReference type="RefSeq" id="WP_051515166.1">
    <property type="nucleotide sequence ID" value="NZ_AZQP01000061.1"/>
</dbReference>
<dbReference type="Proteomes" id="UP000019681">
    <property type="component" value="Unassembled WGS sequence"/>
</dbReference>
<dbReference type="EMBL" id="AZQP01000061">
    <property type="protein sequence ID" value="EYE87376.1"/>
    <property type="molecule type" value="Genomic_DNA"/>
</dbReference>
<keyword evidence="2" id="KW-1185">Reference proteome</keyword>
<dbReference type="AlphaFoldDB" id="A0A017RS03"/>
<protein>
    <recommendedName>
        <fullName evidence="3">Site-specific recombinase</fullName>
    </recommendedName>
</protein>
<gene>
    <name evidence="1" type="ORF">Q428_13620</name>
</gene>
<comment type="caution">
    <text evidence="1">The sequence shown here is derived from an EMBL/GenBank/DDBJ whole genome shotgun (WGS) entry which is preliminary data.</text>
</comment>
<reference evidence="1 2" key="1">
    <citation type="journal article" date="2014" name="Genome Announc.">
        <title>Draft Genome Sequence of Fervidicella metallireducens Strain AeBT, an Iron-Reducing Thermoanaerobe from the Great Artesian Basin.</title>
        <authorList>
            <person name="Patel B.K."/>
        </authorList>
    </citation>
    <scope>NUCLEOTIDE SEQUENCE [LARGE SCALE GENOMIC DNA]</scope>
    <source>
        <strain evidence="1 2">AeB</strain>
    </source>
</reference>
<sequence length="146" mass="17343">MIENKEEILRGYEDIIQTLTDTSKLDMESIKLQNELEIVTEMIRNCVEENAHKALNQTEYEEKYKALVEKYESIKKGLERINDKRFEQSAKKENILEFIKELKQREDLITDFDEELWLGTVDKVVMNVDGKISFVFKDGMEVEWDI</sequence>
<evidence type="ECO:0008006" key="3">
    <source>
        <dbReference type="Google" id="ProtNLM"/>
    </source>
</evidence>
<organism evidence="1 2">
    <name type="scientific">Fervidicella metallireducens AeB</name>
    <dbReference type="NCBI Taxonomy" id="1403537"/>
    <lineage>
        <taxon>Bacteria</taxon>
        <taxon>Bacillati</taxon>
        <taxon>Bacillota</taxon>
        <taxon>Clostridia</taxon>
        <taxon>Eubacteriales</taxon>
        <taxon>Clostridiaceae</taxon>
        <taxon>Fervidicella</taxon>
    </lineage>
</organism>
<dbReference type="STRING" id="1403537.Q428_13620"/>
<evidence type="ECO:0000313" key="1">
    <source>
        <dbReference type="EMBL" id="EYE87376.1"/>
    </source>
</evidence>
<name>A0A017RS03_9CLOT</name>